<feature type="transmembrane region" description="Helical" evidence="1">
    <location>
        <begin position="76"/>
        <end position="94"/>
    </location>
</feature>
<organism evidence="2 3">
    <name type="scientific">Actinobacillus porcinus</name>
    <dbReference type="NCBI Taxonomy" id="51048"/>
    <lineage>
        <taxon>Bacteria</taxon>
        <taxon>Pseudomonadati</taxon>
        <taxon>Pseudomonadota</taxon>
        <taxon>Gammaproteobacteria</taxon>
        <taxon>Pasteurellales</taxon>
        <taxon>Pasteurellaceae</taxon>
        <taxon>Actinobacillus</taxon>
    </lineage>
</organism>
<dbReference type="Proteomes" id="UP000308167">
    <property type="component" value="Unassembled WGS sequence"/>
</dbReference>
<proteinExistence type="predicted"/>
<protein>
    <submittedName>
        <fullName evidence="2">Uncharacterized protein</fullName>
    </submittedName>
</protein>
<dbReference type="GeneID" id="86155053"/>
<dbReference type="EMBL" id="CABFKI010000003">
    <property type="protein sequence ID" value="VTU06900.1"/>
    <property type="molecule type" value="Genomic_DNA"/>
</dbReference>
<keyword evidence="1" id="KW-0472">Membrane</keyword>
<reference evidence="2 3" key="1">
    <citation type="submission" date="2019-05" db="EMBL/GenBank/DDBJ databases">
        <authorList>
            <consortium name="Pathogen Informatics"/>
        </authorList>
    </citation>
    <scope>NUCLEOTIDE SEQUENCE [LARGE SCALE GENOMIC DNA]</scope>
    <source>
        <strain evidence="2 3">NM319</strain>
    </source>
</reference>
<keyword evidence="3" id="KW-1185">Reference proteome</keyword>
<evidence type="ECO:0000313" key="2">
    <source>
        <dbReference type="EMBL" id="VTU06900.1"/>
    </source>
</evidence>
<gene>
    <name evidence="2" type="ORF">SAMEA1410922_00650</name>
</gene>
<evidence type="ECO:0000313" key="3">
    <source>
        <dbReference type="Proteomes" id="UP000308167"/>
    </source>
</evidence>
<sequence>MLNFLAIIFAMGIIYIPFSGDIEEHLCKKSKEIINKFNKLKDIINKFNKYRLILFTYFVVESVQQYLLFYTEIHNVFIQYIFVMLSLSMWAYLFSKFRKMKIDDRVLLLILGAYQIAIYITAVSLEQLNIEIKLLFNFIYVAMPTFVIFELSKPKK</sequence>
<dbReference type="RefSeq" id="WP_135709492.1">
    <property type="nucleotide sequence ID" value="NZ_CABFKI010000003.1"/>
</dbReference>
<feature type="transmembrane region" description="Helical" evidence="1">
    <location>
        <begin position="6"/>
        <end position="22"/>
    </location>
</feature>
<comment type="caution">
    <text evidence="2">The sequence shown here is derived from an EMBL/GenBank/DDBJ whole genome shotgun (WGS) entry which is preliminary data.</text>
</comment>
<keyword evidence="1" id="KW-1133">Transmembrane helix</keyword>
<accession>A0ABY6TJH3</accession>
<keyword evidence="1" id="KW-0812">Transmembrane</keyword>
<name>A0ABY6TJH3_9PAST</name>
<feature type="transmembrane region" description="Helical" evidence="1">
    <location>
        <begin position="106"/>
        <end position="122"/>
    </location>
</feature>
<evidence type="ECO:0000256" key="1">
    <source>
        <dbReference type="SAM" id="Phobius"/>
    </source>
</evidence>
<feature type="transmembrane region" description="Helical" evidence="1">
    <location>
        <begin position="134"/>
        <end position="152"/>
    </location>
</feature>